<gene>
    <name evidence="1" type="ORF">CPB84DRAFT_1848083</name>
</gene>
<dbReference type="OrthoDB" id="3122940at2759"/>
<dbReference type="EMBL" id="JADNYJ010000058">
    <property type="protein sequence ID" value="KAF8896906.1"/>
    <property type="molecule type" value="Genomic_DNA"/>
</dbReference>
<organism evidence="1 2">
    <name type="scientific">Gymnopilus junonius</name>
    <name type="common">Spectacular rustgill mushroom</name>
    <name type="synonym">Gymnopilus spectabilis subsp. junonius</name>
    <dbReference type="NCBI Taxonomy" id="109634"/>
    <lineage>
        <taxon>Eukaryota</taxon>
        <taxon>Fungi</taxon>
        <taxon>Dikarya</taxon>
        <taxon>Basidiomycota</taxon>
        <taxon>Agaricomycotina</taxon>
        <taxon>Agaricomycetes</taxon>
        <taxon>Agaricomycetidae</taxon>
        <taxon>Agaricales</taxon>
        <taxon>Agaricineae</taxon>
        <taxon>Hymenogastraceae</taxon>
        <taxon>Gymnopilus</taxon>
    </lineage>
</organism>
<evidence type="ECO:0000313" key="1">
    <source>
        <dbReference type="EMBL" id="KAF8896906.1"/>
    </source>
</evidence>
<accession>A0A9P5NIZ4</accession>
<protein>
    <submittedName>
        <fullName evidence="1">Uncharacterized protein</fullName>
    </submittedName>
</protein>
<proteinExistence type="predicted"/>
<sequence length="285" mass="32296">MSYIHSSDLSTPIFYFCISNSSPVAMVKGKAKPPAMLFIAHLNDDSTRAALGNMEGKSHGKTTVISRGTQLPVELIDKMLEDLASDYSQPRKAALHSHEYDSQLRSWLRSPKAFSAVLHECAPEQYILLETYCKNVTELSLKFRSECPWAPRKYEFGQGHEDLYAITADLLIKVTKLSLTFESYDKFLILFDLQRWMEMTGARNVTDLSITFASKRSTLEGVKAALDDLALQPFPIFDIAKIFGPNHLPRLEKRKISLAISMLEWKNYEQHEIAASQSRVDELAQ</sequence>
<dbReference type="Proteomes" id="UP000724874">
    <property type="component" value="Unassembled WGS sequence"/>
</dbReference>
<keyword evidence="2" id="KW-1185">Reference proteome</keyword>
<evidence type="ECO:0000313" key="2">
    <source>
        <dbReference type="Proteomes" id="UP000724874"/>
    </source>
</evidence>
<name>A0A9P5NIZ4_GYMJU</name>
<reference evidence="1" key="1">
    <citation type="submission" date="2020-11" db="EMBL/GenBank/DDBJ databases">
        <authorList>
            <consortium name="DOE Joint Genome Institute"/>
            <person name="Ahrendt S."/>
            <person name="Riley R."/>
            <person name="Andreopoulos W."/>
            <person name="LaButti K."/>
            <person name="Pangilinan J."/>
            <person name="Ruiz-duenas F.J."/>
            <person name="Barrasa J.M."/>
            <person name="Sanchez-Garcia M."/>
            <person name="Camarero S."/>
            <person name="Miyauchi S."/>
            <person name="Serrano A."/>
            <person name="Linde D."/>
            <person name="Babiker R."/>
            <person name="Drula E."/>
            <person name="Ayuso-Fernandez I."/>
            <person name="Pacheco R."/>
            <person name="Padilla G."/>
            <person name="Ferreira P."/>
            <person name="Barriuso J."/>
            <person name="Kellner H."/>
            <person name="Castanera R."/>
            <person name="Alfaro M."/>
            <person name="Ramirez L."/>
            <person name="Pisabarro A.G."/>
            <person name="Kuo A."/>
            <person name="Tritt A."/>
            <person name="Lipzen A."/>
            <person name="He G."/>
            <person name="Yan M."/>
            <person name="Ng V."/>
            <person name="Cullen D."/>
            <person name="Martin F."/>
            <person name="Rosso M.-N."/>
            <person name="Henrissat B."/>
            <person name="Hibbett D."/>
            <person name="Martinez A.T."/>
            <person name="Grigoriev I.V."/>
        </authorList>
    </citation>
    <scope>NUCLEOTIDE SEQUENCE</scope>
    <source>
        <strain evidence="1">AH 44721</strain>
    </source>
</reference>
<dbReference type="AlphaFoldDB" id="A0A9P5NIZ4"/>
<comment type="caution">
    <text evidence="1">The sequence shown here is derived from an EMBL/GenBank/DDBJ whole genome shotgun (WGS) entry which is preliminary data.</text>
</comment>